<dbReference type="EMBL" id="RKQK01000003">
    <property type="protein sequence ID" value="RPE66538.1"/>
    <property type="molecule type" value="Genomic_DNA"/>
</dbReference>
<evidence type="ECO:0000256" key="1">
    <source>
        <dbReference type="PROSITE-ProRule" id="PRU00169"/>
    </source>
</evidence>
<keyword evidence="1" id="KW-0597">Phosphoprotein</keyword>
<dbReference type="InterPro" id="IPR011006">
    <property type="entry name" value="CheY-like_superfamily"/>
</dbReference>
<dbReference type="InterPro" id="IPR001789">
    <property type="entry name" value="Sig_transdc_resp-reg_receiver"/>
</dbReference>
<reference evidence="3 4" key="1">
    <citation type="submission" date="2018-11" db="EMBL/GenBank/DDBJ databases">
        <title>Genomic Encyclopedia of Type Strains, Phase IV (KMG-IV): sequencing the most valuable type-strain genomes for metagenomic binning, comparative biology and taxonomic classification.</title>
        <authorList>
            <person name="Goeker M."/>
        </authorList>
    </citation>
    <scope>NUCLEOTIDE SEQUENCE [LARGE SCALE GENOMIC DNA]</scope>
    <source>
        <strain evidence="3 4">DSM 104731</strain>
    </source>
</reference>
<dbReference type="AlphaFoldDB" id="A0A3N4U9T8"/>
<protein>
    <submittedName>
        <fullName evidence="3">Response regulator receiver domain-containing protein</fullName>
    </submittedName>
</protein>
<name>A0A3N4U9T8_9RHOB</name>
<dbReference type="PROSITE" id="PS50110">
    <property type="entry name" value="RESPONSE_REGULATORY"/>
    <property type="match status" value="1"/>
</dbReference>
<evidence type="ECO:0000313" key="4">
    <source>
        <dbReference type="Proteomes" id="UP000269689"/>
    </source>
</evidence>
<gene>
    <name evidence="3" type="ORF">EDD53_2242</name>
</gene>
<dbReference type="Gene3D" id="3.40.50.2300">
    <property type="match status" value="1"/>
</dbReference>
<organism evidence="3 4">
    <name type="scientific">Pacificibacter maritimus</name>
    <dbReference type="NCBI Taxonomy" id="762213"/>
    <lineage>
        <taxon>Bacteria</taxon>
        <taxon>Pseudomonadati</taxon>
        <taxon>Pseudomonadota</taxon>
        <taxon>Alphaproteobacteria</taxon>
        <taxon>Rhodobacterales</taxon>
        <taxon>Roseobacteraceae</taxon>
        <taxon>Pacificibacter</taxon>
    </lineage>
</organism>
<dbReference type="SMART" id="SM00448">
    <property type="entry name" value="REC"/>
    <property type="match status" value="1"/>
</dbReference>
<evidence type="ECO:0000259" key="2">
    <source>
        <dbReference type="PROSITE" id="PS50110"/>
    </source>
</evidence>
<proteinExistence type="predicted"/>
<dbReference type="PANTHER" id="PTHR44520">
    <property type="entry name" value="RESPONSE REGULATOR RCP1-RELATED"/>
    <property type="match status" value="1"/>
</dbReference>
<feature type="domain" description="Response regulatory" evidence="2">
    <location>
        <begin position="9"/>
        <end position="133"/>
    </location>
</feature>
<feature type="modified residue" description="4-aspartylphosphate" evidence="1">
    <location>
        <position position="63"/>
    </location>
</feature>
<dbReference type="PANTHER" id="PTHR44520:SF2">
    <property type="entry name" value="RESPONSE REGULATOR RCP1"/>
    <property type="match status" value="1"/>
</dbReference>
<sequence>MDKPLRIGTVMTIDDDRVDQLLYKRIIKRSGIVDNVLSFQMAEDALDYLRRPNRDPIDVIFLDVNMPRMSGFDFLDAAVLEFGPAFTDCVVMMLTTSLDPVDVQRSKNYSMIKEFLNKPMCAAQLEIAARTLFQAKHSEIIE</sequence>
<dbReference type="Pfam" id="PF00072">
    <property type="entry name" value="Response_reg"/>
    <property type="match status" value="1"/>
</dbReference>
<comment type="caution">
    <text evidence="3">The sequence shown here is derived from an EMBL/GenBank/DDBJ whole genome shotgun (WGS) entry which is preliminary data.</text>
</comment>
<keyword evidence="4" id="KW-1185">Reference proteome</keyword>
<dbReference type="RefSeq" id="WP_246002358.1">
    <property type="nucleotide sequence ID" value="NZ_RKQK01000003.1"/>
</dbReference>
<dbReference type="InterPro" id="IPR052893">
    <property type="entry name" value="TCS_response_regulator"/>
</dbReference>
<dbReference type="GO" id="GO:0000160">
    <property type="term" value="P:phosphorelay signal transduction system"/>
    <property type="evidence" value="ECO:0007669"/>
    <property type="project" value="InterPro"/>
</dbReference>
<accession>A0A3N4U9T8</accession>
<dbReference type="SUPFAM" id="SSF52172">
    <property type="entry name" value="CheY-like"/>
    <property type="match status" value="1"/>
</dbReference>
<dbReference type="Proteomes" id="UP000269689">
    <property type="component" value="Unassembled WGS sequence"/>
</dbReference>
<evidence type="ECO:0000313" key="3">
    <source>
        <dbReference type="EMBL" id="RPE66538.1"/>
    </source>
</evidence>